<protein>
    <recommendedName>
        <fullName evidence="4">Nuclear speckle splicing regulatory protein 1 N-terminal domain-containing protein</fullName>
    </recommendedName>
</protein>
<feature type="region of interest" description="Disordered" evidence="3">
    <location>
        <begin position="1"/>
        <end position="63"/>
    </location>
</feature>
<feature type="compositionally biased region" description="Basic and acidic residues" evidence="3">
    <location>
        <begin position="208"/>
        <end position="219"/>
    </location>
</feature>
<organism evidence="5 6">
    <name type="scientific">Quercus rubra</name>
    <name type="common">Northern red oak</name>
    <name type="synonym">Quercus borealis</name>
    <dbReference type="NCBI Taxonomy" id="3512"/>
    <lineage>
        <taxon>Eukaryota</taxon>
        <taxon>Viridiplantae</taxon>
        <taxon>Streptophyta</taxon>
        <taxon>Embryophyta</taxon>
        <taxon>Tracheophyta</taxon>
        <taxon>Spermatophyta</taxon>
        <taxon>Magnoliopsida</taxon>
        <taxon>eudicotyledons</taxon>
        <taxon>Gunneridae</taxon>
        <taxon>Pentapetalae</taxon>
        <taxon>rosids</taxon>
        <taxon>fabids</taxon>
        <taxon>Fagales</taxon>
        <taxon>Fagaceae</taxon>
        <taxon>Quercus</taxon>
    </lineage>
</organism>
<evidence type="ECO:0000256" key="1">
    <source>
        <dbReference type="ARBA" id="ARBA00010126"/>
    </source>
</evidence>
<comment type="caution">
    <text evidence="5">The sequence shown here is derived from an EMBL/GenBank/DDBJ whole genome shotgun (WGS) entry which is preliminary data.</text>
</comment>
<name>A0AAN7EUP6_QUERU</name>
<keyword evidence="6" id="KW-1185">Reference proteome</keyword>
<feature type="compositionally biased region" description="Acidic residues" evidence="3">
    <location>
        <begin position="35"/>
        <end position="44"/>
    </location>
</feature>
<accession>A0AAN7EUP6</accession>
<evidence type="ECO:0000256" key="2">
    <source>
        <dbReference type="ARBA" id="ARBA00023054"/>
    </source>
</evidence>
<dbReference type="Pfam" id="PF09745">
    <property type="entry name" value="NSRP1_N"/>
    <property type="match status" value="1"/>
</dbReference>
<dbReference type="AlphaFoldDB" id="A0AAN7EUP6"/>
<dbReference type="PANTHER" id="PTHR30060:SF0">
    <property type="entry name" value="COILED-COIL PROTEIN (DUF2040)-RELATED"/>
    <property type="match status" value="1"/>
</dbReference>
<dbReference type="GO" id="GO:0000381">
    <property type="term" value="P:regulation of alternative mRNA splicing, via spliceosome"/>
    <property type="evidence" value="ECO:0007669"/>
    <property type="project" value="InterPro"/>
</dbReference>
<evidence type="ECO:0000256" key="3">
    <source>
        <dbReference type="SAM" id="MobiDB-lite"/>
    </source>
</evidence>
<reference evidence="5 6" key="1">
    <citation type="journal article" date="2023" name="G3 (Bethesda)">
        <title>A haplotype-resolved chromosome-scale genome for Quercus rubra L. provides insights into the genetics of adaptive traits for red oak species.</title>
        <authorList>
            <person name="Kapoor B."/>
            <person name="Jenkins J."/>
            <person name="Schmutz J."/>
            <person name="Zhebentyayeva T."/>
            <person name="Kuelheim C."/>
            <person name="Coggeshall M."/>
            <person name="Heim C."/>
            <person name="Lasky J.R."/>
            <person name="Leites L."/>
            <person name="Islam-Faridi N."/>
            <person name="Romero-Severson J."/>
            <person name="DeLeo V.L."/>
            <person name="Lucas S.M."/>
            <person name="Lazic D."/>
            <person name="Gailing O."/>
            <person name="Carlson J."/>
            <person name="Staton M."/>
        </authorList>
    </citation>
    <scope>NUCLEOTIDE SEQUENCE [LARGE SCALE GENOMIC DNA]</scope>
    <source>
        <strain evidence="5">Pseudo-F2</strain>
    </source>
</reference>
<gene>
    <name evidence="5" type="ORF">RGQ29_024307</name>
</gene>
<dbReference type="PANTHER" id="PTHR30060">
    <property type="entry name" value="INNER MEMBRANE PROTEIN"/>
    <property type="match status" value="1"/>
</dbReference>
<proteinExistence type="inferred from homology"/>
<evidence type="ECO:0000313" key="6">
    <source>
        <dbReference type="Proteomes" id="UP001324115"/>
    </source>
</evidence>
<evidence type="ECO:0000259" key="4">
    <source>
        <dbReference type="Pfam" id="PF09745"/>
    </source>
</evidence>
<feature type="compositionally biased region" description="Low complexity" evidence="3">
    <location>
        <begin position="13"/>
        <end position="25"/>
    </location>
</feature>
<sequence length="258" mass="30030">MSKIGYGLNHRLPSQQKKQQQQSSKPPRPPAFGFNDDDDDDVESDISRQASKNKSLKDIEEQRKKALEEDPTVFDYDGVYVDMKQEAIQPRVQDRQDRMPRYIQLLKEKTKEPEKYRERSQDDHLYADKDKFVTSAYKKKLEELKKWMEEERLRELREAQDDVTKKSDSSDFYFNIGKNVAFGAKDADVRRSEKQVESKKPVKLAESRELEKLELKGSDDTSDEGQSPNASNAPLKVLVMEDKHQGESSILPMNYSKF</sequence>
<feature type="region of interest" description="Disordered" evidence="3">
    <location>
        <begin position="208"/>
        <end position="258"/>
    </location>
</feature>
<dbReference type="InterPro" id="IPR018612">
    <property type="entry name" value="NSRP1_N"/>
</dbReference>
<evidence type="ECO:0000313" key="5">
    <source>
        <dbReference type="EMBL" id="KAK4580611.1"/>
    </source>
</evidence>
<comment type="similarity">
    <text evidence="1">Belongs to the NSRP1 family.</text>
</comment>
<dbReference type="Proteomes" id="UP001324115">
    <property type="component" value="Unassembled WGS sequence"/>
</dbReference>
<feature type="domain" description="Nuclear speckle splicing regulatory protein 1 N-terminal" evidence="4">
    <location>
        <begin position="60"/>
        <end position="166"/>
    </location>
</feature>
<keyword evidence="2" id="KW-0175">Coiled coil</keyword>
<dbReference type="EMBL" id="JAXUIC010000007">
    <property type="protein sequence ID" value="KAK4580611.1"/>
    <property type="molecule type" value="Genomic_DNA"/>
</dbReference>